<feature type="transmembrane region" description="Helical" evidence="7">
    <location>
        <begin position="754"/>
        <end position="774"/>
    </location>
</feature>
<feature type="transmembrane region" description="Helical" evidence="7">
    <location>
        <begin position="891"/>
        <end position="910"/>
    </location>
</feature>
<dbReference type="Proteomes" id="UP001150538">
    <property type="component" value="Unassembled WGS sequence"/>
</dbReference>
<gene>
    <name evidence="9" type="ORF">H4219_006115</name>
</gene>
<keyword evidence="3 7" id="KW-1133">Transmembrane helix</keyword>
<feature type="compositionally biased region" description="Polar residues" evidence="6">
    <location>
        <begin position="562"/>
        <end position="574"/>
    </location>
</feature>
<dbReference type="InterPro" id="IPR042321">
    <property type="entry name" value="Ima1"/>
</dbReference>
<keyword evidence="2 7" id="KW-0812">Transmembrane</keyword>
<evidence type="ECO:0000256" key="5">
    <source>
        <dbReference type="ARBA" id="ARBA00023242"/>
    </source>
</evidence>
<dbReference type="PANTHER" id="PTHR28538:SF1">
    <property type="entry name" value="INTEGRAL INNER NUCLEAR MEMBRANE PROTEIN IMA1"/>
    <property type="match status" value="1"/>
</dbReference>
<feature type="transmembrane region" description="Helical" evidence="7">
    <location>
        <begin position="343"/>
        <end position="366"/>
    </location>
</feature>
<feature type="region of interest" description="Disordered" evidence="6">
    <location>
        <begin position="603"/>
        <end position="629"/>
    </location>
</feature>
<evidence type="ECO:0000256" key="3">
    <source>
        <dbReference type="ARBA" id="ARBA00022989"/>
    </source>
</evidence>
<comment type="caution">
    <text evidence="9">The sequence shown here is derived from an EMBL/GenBank/DDBJ whole genome shotgun (WGS) entry which is preliminary data.</text>
</comment>
<dbReference type="InterPro" id="IPR018617">
    <property type="entry name" value="Ima1_N"/>
</dbReference>
<comment type="subcellular location">
    <subcellularLocation>
        <location evidence="1">Nucleus inner membrane</location>
        <topology evidence="1">Multi-pass membrane protein</topology>
    </subcellularLocation>
</comment>
<evidence type="ECO:0000256" key="7">
    <source>
        <dbReference type="SAM" id="Phobius"/>
    </source>
</evidence>
<feature type="transmembrane region" description="Helical" evidence="7">
    <location>
        <begin position="298"/>
        <end position="322"/>
    </location>
</feature>
<organism evidence="9 10">
    <name type="scientific">Mycoemilia scoparia</name>
    <dbReference type="NCBI Taxonomy" id="417184"/>
    <lineage>
        <taxon>Eukaryota</taxon>
        <taxon>Fungi</taxon>
        <taxon>Fungi incertae sedis</taxon>
        <taxon>Zoopagomycota</taxon>
        <taxon>Kickxellomycotina</taxon>
        <taxon>Kickxellomycetes</taxon>
        <taxon>Kickxellales</taxon>
        <taxon>Kickxellaceae</taxon>
        <taxon>Mycoemilia</taxon>
    </lineage>
</organism>
<feature type="region of interest" description="Disordered" evidence="6">
    <location>
        <begin position="244"/>
        <end position="263"/>
    </location>
</feature>
<sequence>MTPTKRIYTIKATNIQNNTSNESGTLSSRLRNWISRKTRVTCFYCNQQSILPRSETDRDTKDNWHCYHCECDNILDKNGDIVDYVPEMSASPEESTKRNQQRQQHCSIVNGYHSDTGGLGGALPGYISGDDKISLCNTCLRNQRIVRQLLDQYIPNENSPGYELAITKVGEYQKEVEKRYPTVCKKCENAVKKRLDTQTHWIRTKAFQSALKRSSRDVFVPQSSSWKPSTISTGLLSRFLSKQKSSLSNSSKPPTVRRNNIGQDVPNNGGILNEINGDVGLDGKRIEQRPTLRNKKMLMFWSLTFVLGFVGCNIILPLTIYLERPIHKHISTKYIDLSSFTRVSVLTKMNFTPLVTLGLMNFNPFWLKIAKNPTWKLVNKNAYQKSIAKLAIYRFLAVGILLLNEKLEGLELIQDYYYYYWGSHNNKTKFEISLLVVDYSLLVWAINRLKIKYPKQIAKQYHSIVDGVEGGDLSIDNENGGDDGAVYKREPLAYDASVDDANDSFFNLSLGKLLKSHKPRPPSNSGITGIGSDESDNENRFSNDDGNSSDEELTQLIPKNRNYPSGVNSNSDGTTVHGDSRIFNLRNRQPYAQSWASHILRSNKGKSHSDSFFGYSKGTSGDDGDEDEDDDMIVDLMQSLGGGKNNSSIRPRTKERASVRNIKWNRQNSTISKTSSGGKNDSKSKSALFRPQQFPIPTKPADGLEDIVSKSLKISGDDFDGSSAGGSGISSSFISKLRATSNCKRMFKRIRESVGVRHAFGVVVFVQYVITWIYSKHWWIHDLYVALITVYVFWVGSLIIWTPTSLSSIHHAAVQSRKSSNDEGLAVGKNIVANPNDMCIDTPDPIYNTTNNSSSSSKRKSLMKPVKFDNREKYYSQIPIRSRRTSSRSSWKLLALLTIILGMLCARMLGPQSLNNVLDVNIVHQMVSDNESESNEVKNSSILPDIDIGENDDDERYSPNWVDWKLATHSCIKELLIGAPSPPKPRSKQRKSPWKLDVNRCPWAIFKKERPNNKYGNGSSDDWNGTEERTEGWPFIFWLDLGIEVLSTSLILADILMLF</sequence>
<reference evidence="9" key="1">
    <citation type="submission" date="2022-07" db="EMBL/GenBank/DDBJ databases">
        <title>Phylogenomic reconstructions and comparative analyses of Kickxellomycotina fungi.</title>
        <authorList>
            <person name="Reynolds N.K."/>
            <person name="Stajich J.E."/>
            <person name="Barry K."/>
            <person name="Grigoriev I.V."/>
            <person name="Crous P."/>
            <person name="Smith M.E."/>
        </authorList>
    </citation>
    <scope>NUCLEOTIDE SEQUENCE</scope>
    <source>
        <strain evidence="9">NBRC 100468</strain>
    </source>
</reference>
<accession>A0A9W7ZJS0</accession>
<dbReference type="PANTHER" id="PTHR28538">
    <property type="entry name" value="INTEGRAL INNER NUCLEAR MEMBRANE PROTEIN IMA1"/>
    <property type="match status" value="1"/>
</dbReference>
<dbReference type="GO" id="GO:0034506">
    <property type="term" value="C:chromosome, centromeric core domain"/>
    <property type="evidence" value="ECO:0007669"/>
    <property type="project" value="TreeGrafter"/>
</dbReference>
<evidence type="ECO:0000259" key="8">
    <source>
        <dbReference type="Pfam" id="PF09779"/>
    </source>
</evidence>
<proteinExistence type="predicted"/>
<evidence type="ECO:0000256" key="1">
    <source>
        <dbReference type="ARBA" id="ARBA00004473"/>
    </source>
</evidence>
<dbReference type="AlphaFoldDB" id="A0A9W7ZJS0"/>
<protein>
    <recommendedName>
        <fullName evidence="8">Ima1 N-terminal domain-containing protein</fullName>
    </recommendedName>
</protein>
<dbReference type="GO" id="GO:0034992">
    <property type="term" value="C:microtubule organizing center attachment site"/>
    <property type="evidence" value="ECO:0007669"/>
    <property type="project" value="TreeGrafter"/>
</dbReference>
<evidence type="ECO:0000256" key="6">
    <source>
        <dbReference type="SAM" id="MobiDB-lite"/>
    </source>
</evidence>
<feature type="region of interest" description="Disordered" evidence="6">
    <location>
        <begin position="516"/>
        <end position="579"/>
    </location>
</feature>
<evidence type="ECO:0000256" key="2">
    <source>
        <dbReference type="ARBA" id="ARBA00022692"/>
    </source>
</evidence>
<keyword evidence="10" id="KW-1185">Reference proteome</keyword>
<dbReference type="GO" id="GO:0044732">
    <property type="term" value="C:mitotic spindle pole body"/>
    <property type="evidence" value="ECO:0007669"/>
    <property type="project" value="TreeGrafter"/>
</dbReference>
<evidence type="ECO:0000313" key="10">
    <source>
        <dbReference type="Proteomes" id="UP001150538"/>
    </source>
</evidence>
<feature type="domain" description="Ima1 N-terminal" evidence="8">
    <location>
        <begin position="40"/>
        <end position="191"/>
    </location>
</feature>
<evidence type="ECO:0000313" key="9">
    <source>
        <dbReference type="EMBL" id="KAJ1910829.1"/>
    </source>
</evidence>
<dbReference type="OrthoDB" id="5966927at2759"/>
<feature type="transmembrane region" description="Helical" evidence="7">
    <location>
        <begin position="780"/>
        <end position="801"/>
    </location>
</feature>
<dbReference type="GO" id="GO:0005637">
    <property type="term" value="C:nuclear inner membrane"/>
    <property type="evidence" value="ECO:0007669"/>
    <property type="project" value="UniProtKB-SubCell"/>
</dbReference>
<name>A0A9W7ZJS0_9FUNG</name>
<evidence type="ECO:0000256" key="4">
    <source>
        <dbReference type="ARBA" id="ARBA00023136"/>
    </source>
</evidence>
<dbReference type="EMBL" id="JANBPU010000522">
    <property type="protein sequence ID" value="KAJ1910829.1"/>
    <property type="molecule type" value="Genomic_DNA"/>
</dbReference>
<keyword evidence="5" id="KW-0539">Nucleus</keyword>
<keyword evidence="4 7" id="KW-0472">Membrane</keyword>
<dbReference type="Pfam" id="PF09779">
    <property type="entry name" value="Ima1_N"/>
    <property type="match status" value="1"/>
</dbReference>
<feature type="region of interest" description="Disordered" evidence="6">
    <location>
        <begin position="663"/>
        <end position="692"/>
    </location>
</feature>
<dbReference type="GO" id="GO:0071765">
    <property type="term" value="P:nuclear inner membrane organization"/>
    <property type="evidence" value="ECO:0007669"/>
    <property type="project" value="InterPro"/>
</dbReference>